<dbReference type="AlphaFoldDB" id="A0A5J4QEM0"/>
<proteinExistence type="predicted"/>
<comment type="caution">
    <text evidence="1">The sequence shown here is derived from an EMBL/GenBank/DDBJ whole genome shotgun (WGS) entry which is preliminary data.</text>
</comment>
<protein>
    <submittedName>
        <fullName evidence="1">Uncharacterized protein</fullName>
    </submittedName>
</protein>
<dbReference type="EMBL" id="SNRY01003863">
    <property type="protein sequence ID" value="KAA6319490.1"/>
    <property type="molecule type" value="Genomic_DNA"/>
</dbReference>
<name>A0A5J4QEM0_9ZZZZ</name>
<gene>
    <name evidence="1" type="ORF">EZS27_030621</name>
</gene>
<accession>A0A5J4QEM0</accession>
<feature type="non-terminal residue" evidence="1">
    <location>
        <position position="97"/>
    </location>
</feature>
<organism evidence="1">
    <name type="scientific">termite gut metagenome</name>
    <dbReference type="NCBI Taxonomy" id="433724"/>
    <lineage>
        <taxon>unclassified sequences</taxon>
        <taxon>metagenomes</taxon>
        <taxon>organismal metagenomes</taxon>
    </lineage>
</organism>
<sequence length="97" mass="11835">MYDILSYEFLFRQELSIQKEELLESLHFASLEKIFIEERIYKDEEFEQAKDIDEACQHINKRLIPFHPQLIREVTKDDILRLMEIKMGRILKFNSDK</sequence>
<reference evidence="1" key="1">
    <citation type="submission" date="2019-03" db="EMBL/GenBank/DDBJ databases">
        <title>Single cell metagenomics reveals metabolic interactions within the superorganism composed of flagellate Streblomastix strix and complex community of Bacteroidetes bacteria on its surface.</title>
        <authorList>
            <person name="Treitli S.C."/>
            <person name="Kolisko M."/>
            <person name="Husnik F."/>
            <person name="Keeling P."/>
            <person name="Hampl V."/>
        </authorList>
    </citation>
    <scope>NUCLEOTIDE SEQUENCE</scope>
    <source>
        <strain evidence="1">STM</strain>
    </source>
</reference>
<evidence type="ECO:0000313" key="1">
    <source>
        <dbReference type="EMBL" id="KAA6319490.1"/>
    </source>
</evidence>